<dbReference type="GO" id="GO:0003677">
    <property type="term" value="F:DNA binding"/>
    <property type="evidence" value="ECO:0007669"/>
    <property type="project" value="UniProtKB-KW"/>
</dbReference>
<dbReference type="InterPro" id="IPR001387">
    <property type="entry name" value="Cro/C1-type_HTH"/>
</dbReference>
<dbReference type="SUPFAM" id="SSF47413">
    <property type="entry name" value="lambda repressor-like DNA-binding domains"/>
    <property type="match status" value="1"/>
</dbReference>
<dbReference type="SMART" id="SM00530">
    <property type="entry name" value="HTH_XRE"/>
    <property type="match status" value="1"/>
</dbReference>
<dbReference type="GO" id="GO:0005829">
    <property type="term" value="C:cytosol"/>
    <property type="evidence" value="ECO:0007669"/>
    <property type="project" value="TreeGrafter"/>
</dbReference>
<evidence type="ECO:0000259" key="2">
    <source>
        <dbReference type="PROSITE" id="PS50943"/>
    </source>
</evidence>
<dbReference type="GO" id="GO:0003700">
    <property type="term" value="F:DNA-binding transcription factor activity"/>
    <property type="evidence" value="ECO:0007669"/>
    <property type="project" value="TreeGrafter"/>
</dbReference>
<dbReference type="Pfam" id="PF13560">
    <property type="entry name" value="HTH_31"/>
    <property type="match status" value="1"/>
</dbReference>
<evidence type="ECO:0000313" key="4">
    <source>
        <dbReference type="Proteomes" id="UP000264006"/>
    </source>
</evidence>
<reference evidence="3 4" key="1">
    <citation type="submission" date="2018-09" db="EMBL/GenBank/DDBJ databases">
        <title>Complete genome sequence of Euzebya sp. DY32-46 isolated from seawater of Pacific Ocean.</title>
        <authorList>
            <person name="Xu L."/>
            <person name="Wu Y.-H."/>
            <person name="Xu X.-W."/>
        </authorList>
    </citation>
    <scope>NUCLEOTIDE SEQUENCE [LARGE SCALE GENOMIC DNA]</scope>
    <source>
        <strain evidence="3 4">DY32-46</strain>
    </source>
</reference>
<dbReference type="KEGG" id="euz:DVS28_a1905"/>
<feature type="domain" description="HTH cro/C1-type" evidence="2">
    <location>
        <begin position="6"/>
        <end position="60"/>
    </location>
</feature>
<dbReference type="AlphaFoldDB" id="A0A346XWJ3"/>
<dbReference type="InterPro" id="IPR011051">
    <property type="entry name" value="RmlC_Cupin_sf"/>
</dbReference>
<organism evidence="3 4">
    <name type="scientific">Euzebya pacifica</name>
    <dbReference type="NCBI Taxonomy" id="1608957"/>
    <lineage>
        <taxon>Bacteria</taxon>
        <taxon>Bacillati</taxon>
        <taxon>Actinomycetota</taxon>
        <taxon>Nitriliruptoria</taxon>
        <taxon>Euzebyales</taxon>
    </lineage>
</organism>
<dbReference type="RefSeq" id="WP_164710260.1">
    <property type="nucleotide sequence ID" value="NZ_CP031165.1"/>
</dbReference>
<accession>A0A346XWJ3</accession>
<dbReference type="Gene3D" id="2.60.120.10">
    <property type="entry name" value="Jelly Rolls"/>
    <property type="match status" value="1"/>
</dbReference>
<keyword evidence="4" id="KW-1185">Reference proteome</keyword>
<dbReference type="PANTHER" id="PTHR46797">
    <property type="entry name" value="HTH-TYPE TRANSCRIPTIONAL REGULATOR"/>
    <property type="match status" value="1"/>
</dbReference>
<dbReference type="EMBL" id="CP031165">
    <property type="protein sequence ID" value="AXV06590.1"/>
    <property type="molecule type" value="Genomic_DNA"/>
</dbReference>
<dbReference type="Proteomes" id="UP000264006">
    <property type="component" value="Chromosome"/>
</dbReference>
<keyword evidence="1" id="KW-0238">DNA-binding</keyword>
<proteinExistence type="predicted"/>
<evidence type="ECO:0000313" key="3">
    <source>
        <dbReference type="EMBL" id="AXV06590.1"/>
    </source>
</evidence>
<evidence type="ECO:0000256" key="1">
    <source>
        <dbReference type="ARBA" id="ARBA00023125"/>
    </source>
</evidence>
<dbReference type="InterPro" id="IPR010982">
    <property type="entry name" value="Lambda_DNA-bd_dom_sf"/>
</dbReference>
<dbReference type="InterPro" id="IPR050807">
    <property type="entry name" value="TransReg_Diox_bact_type"/>
</dbReference>
<sequence>MVGRNVRRLRERRGLSLADLGTRAGVSKTTVHDLEGGTANPRLETLYAIATALSVGLADLLTPPEEDVPSWVVRADEGPMVHGEAVDARLIGRIEVEGHIEVYDFAAAHGLQRSRGHAGHVRECLLVHDGTVRIGPDSTAVDLAAGDAILFTASGDHVYGSPDDAGGRGTLLVIHSRD</sequence>
<dbReference type="SUPFAM" id="SSF51182">
    <property type="entry name" value="RmlC-like cupins"/>
    <property type="match status" value="1"/>
</dbReference>
<dbReference type="PROSITE" id="PS50943">
    <property type="entry name" value="HTH_CROC1"/>
    <property type="match status" value="1"/>
</dbReference>
<dbReference type="PANTHER" id="PTHR46797:SF1">
    <property type="entry name" value="METHYLPHOSPHONATE SYNTHASE"/>
    <property type="match status" value="1"/>
</dbReference>
<gene>
    <name evidence="3" type="ORF">DVS28_a1905</name>
</gene>
<dbReference type="Gene3D" id="1.10.260.40">
    <property type="entry name" value="lambda repressor-like DNA-binding domains"/>
    <property type="match status" value="1"/>
</dbReference>
<dbReference type="InterPro" id="IPR014710">
    <property type="entry name" value="RmlC-like_jellyroll"/>
</dbReference>
<name>A0A346XWJ3_9ACTN</name>
<protein>
    <submittedName>
        <fullName evidence="3">Transcriptional regulator, XRE family</fullName>
    </submittedName>
</protein>
<dbReference type="CDD" id="cd00093">
    <property type="entry name" value="HTH_XRE"/>
    <property type="match status" value="1"/>
</dbReference>